<organism evidence="1 2">
    <name type="scientific">Rubroshorea leprosula</name>
    <dbReference type="NCBI Taxonomy" id="152421"/>
    <lineage>
        <taxon>Eukaryota</taxon>
        <taxon>Viridiplantae</taxon>
        <taxon>Streptophyta</taxon>
        <taxon>Embryophyta</taxon>
        <taxon>Tracheophyta</taxon>
        <taxon>Spermatophyta</taxon>
        <taxon>Magnoliopsida</taxon>
        <taxon>eudicotyledons</taxon>
        <taxon>Gunneridae</taxon>
        <taxon>Pentapetalae</taxon>
        <taxon>rosids</taxon>
        <taxon>malvids</taxon>
        <taxon>Malvales</taxon>
        <taxon>Dipterocarpaceae</taxon>
        <taxon>Rubroshorea</taxon>
    </lineage>
</organism>
<dbReference type="Proteomes" id="UP001054252">
    <property type="component" value="Unassembled WGS sequence"/>
</dbReference>
<gene>
    <name evidence="1" type="ORF">SLEP1_g2424</name>
</gene>
<sequence>MATDPSASGFLPISAFADGVGTPLSSSLSEFFDVFCLPRNADGKFVVKGASCHVERDPVIPSIFRGSFGFFFEGWKGCPPFRLDKGVL</sequence>
<keyword evidence="2" id="KW-1185">Reference proteome</keyword>
<protein>
    <submittedName>
        <fullName evidence="1">Uncharacterized protein</fullName>
    </submittedName>
</protein>
<dbReference type="AlphaFoldDB" id="A0AAV5HQV2"/>
<accession>A0AAV5HQV2</accession>
<evidence type="ECO:0000313" key="2">
    <source>
        <dbReference type="Proteomes" id="UP001054252"/>
    </source>
</evidence>
<name>A0AAV5HQV2_9ROSI</name>
<comment type="caution">
    <text evidence="1">The sequence shown here is derived from an EMBL/GenBank/DDBJ whole genome shotgun (WGS) entry which is preliminary data.</text>
</comment>
<dbReference type="EMBL" id="BPVZ01000002">
    <property type="protein sequence ID" value="GKU88123.1"/>
    <property type="molecule type" value="Genomic_DNA"/>
</dbReference>
<reference evidence="1 2" key="1">
    <citation type="journal article" date="2021" name="Commun. Biol.">
        <title>The genome of Shorea leprosula (Dipterocarpaceae) highlights the ecological relevance of drought in aseasonal tropical rainforests.</title>
        <authorList>
            <person name="Ng K.K.S."/>
            <person name="Kobayashi M.J."/>
            <person name="Fawcett J.A."/>
            <person name="Hatakeyama M."/>
            <person name="Paape T."/>
            <person name="Ng C.H."/>
            <person name="Ang C.C."/>
            <person name="Tnah L.H."/>
            <person name="Lee C.T."/>
            <person name="Nishiyama T."/>
            <person name="Sese J."/>
            <person name="O'Brien M.J."/>
            <person name="Copetti D."/>
            <person name="Mohd Noor M.I."/>
            <person name="Ong R.C."/>
            <person name="Putra M."/>
            <person name="Sireger I.Z."/>
            <person name="Indrioko S."/>
            <person name="Kosugi Y."/>
            <person name="Izuno A."/>
            <person name="Isagi Y."/>
            <person name="Lee S.L."/>
            <person name="Shimizu K.K."/>
        </authorList>
    </citation>
    <scope>NUCLEOTIDE SEQUENCE [LARGE SCALE GENOMIC DNA]</scope>
    <source>
        <strain evidence="1">214</strain>
    </source>
</reference>
<proteinExistence type="predicted"/>
<evidence type="ECO:0000313" key="1">
    <source>
        <dbReference type="EMBL" id="GKU88123.1"/>
    </source>
</evidence>